<sequence>MPRLIVLVTLLLAFARPVTAQPAEASSIVAAERAFAADGLTMGVDGSFLKWSTDDAVMIAGGAPRLAHDILDPAAAFDPAAPSLVWWPNWAGISKSGDLGFTTGGVEVGGARTGHYFTIWKRQPDGSWKWVYDGGVAASAADVPGPGTDPLLLPTSIQESFSPDAAMSEVRAVEAVLAAAVTRDQKEAHLALLAPDGRLYVAPLPPAIGVGAFPAALDAWPRRFEFSAPFGGGSSAAGDMVWTYGRALWTRDETALAGHYVHLWQKRSMGWVLVFAQILADPPPPPPPAAG</sequence>
<dbReference type="SUPFAM" id="SSF54427">
    <property type="entry name" value="NTF2-like"/>
    <property type="match status" value="1"/>
</dbReference>
<evidence type="ECO:0000313" key="2">
    <source>
        <dbReference type="EMBL" id="OYX55314.1"/>
    </source>
</evidence>
<evidence type="ECO:0008006" key="4">
    <source>
        <dbReference type="Google" id="ProtNLM"/>
    </source>
</evidence>
<protein>
    <recommendedName>
        <fullName evidence="4">DUF4440 domain-containing protein</fullName>
    </recommendedName>
</protein>
<proteinExistence type="predicted"/>
<name>A0A258HFC3_9CAUL</name>
<evidence type="ECO:0000313" key="3">
    <source>
        <dbReference type="Proteomes" id="UP000216147"/>
    </source>
</evidence>
<feature type="chain" id="PRO_5012039420" description="DUF4440 domain-containing protein" evidence="1">
    <location>
        <begin position="21"/>
        <end position="291"/>
    </location>
</feature>
<comment type="caution">
    <text evidence="2">The sequence shown here is derived from an EMBL/GenBank/DDBJ whole genome shotgun (WGS) entry which is preliminary data.</text>
</comment>
<dbReference type="AlphaFoldDB" id="A0A258HFC3"/>
<evidence type="ECO:0000256" key="1">
    <source>
        <dbReference type="SAM" id="SignalP"/>
    </source>
</evidence>
<reference evidence="2 3" key="1">
    <citation type="submission" date="2017-03" db="EMBL/GenBank/DDBJ databases">
        <title>Lifting the veil on microbial sulfur biogeochemistry in mining wastewaters.</title>
        <authorList>
            <person name="Kantor R.S."/>
            <person name="Colenbrander Nelson T."/>
            <person name="Marshall S."/>
            <person name="Bennett D."/>
            <person name="Apte S."/>
            <person name="Camacho D."/>
            <person name="Thomas B.C."/>
            <person name="Warren L.A."/>
            <person name="Banfield J.F."/>
        </authorList>
    </citation>
    <scope>NUCLEOTIDE SEQUENCE [LARGE SCALE GENOMIC DNA]</scope>
    <source>
        <strain evidence="2">32-68-21</strain>
    </source>
</reference>
<accession>A0A258HFC3</accession>
<dbReference type="Gene3D" id="3.10.450.50">
    <property type="match status" value="2"/>
</dbReference>
<feature type="signal peptide" evidence="1">
    <location>
        <begin position="1"/>
        <end position="20"/>
    </location>
</feature>
<dbReference type="Proteomes" id="UP000216147">
    <property type="component" value="Unassembled WGS sequence"/>
</dbReference>
<dbReference type="EMBL" id="NCEQ01000014">
    <property type="protein sequence ID" value="OYX55314.1"/>
    <property type="molecule type" value="Genomic_DNA"/>
</dbReference>
<dbReference type="InterPro" id="IPR032710">
    <property type="entry name" value="NTF2-like_dom_sf"/>
</dbReference>
<gene>
    <name evidence="2" type="ORF">B7Y86_13360</name>
</gene>
<organism evidence="2 3">
    <name type="scientific">Brevundimonas subvibrioides</name>
    <dbReference type="NCBI Taxonomy" id="74313"/>
    <lineage>
        <taxon>Bacteria</taxon>
        <taxon>Pseudomonadati</taxon>
        <taxon>Pseudomonadota</taxon>
        <taxon>Alphaproteobacteria</taxon>
        <taxon>Caulobacterales</taxon>
        <taxon>Caulobacteraceae</taxon>
        <taxon>Brevundimonas</taxon>
    </lineage>
</organism>
<keyword evidence="1" id="KW-0732">Signal</keyword>